<evidence type="ECO:0000256" key="1">
    <source>
        <dbReference type="SAM" id="Phobius"/>
    </source>
</evidence>
<evidence type="ECO:0000313" key="2">
    <source>
        <dbReference type="EMBL" id="MCV2874134.1"/>
    </source>
</evidence>
<accession>A0ABT2ZSJ3</accession>
<feature type="transmembrane region" description="Helical" evidence="1">
    <location>
        <begin position="12"/>
        <end position="33"/>
    </location>
</feature>
<gene>
    <name evidence="2" type="ORF">OEZ71_17690</name>
</gene>
<name>A0ABT2ZSJ3_9RHOB</name>
<sequence length="66" mass="6970">MRFRSFFRKSLVDVVVVVALFVIVESLASIILFSRPASAGSPHTSATAFADRPGVFASGPAFSPSP</sequence>
<keyword evidence="3" id="KW-1185">Reference proteome</keyword>
<dbReference type="EMBL" id="JAOWKZ010000004">
    <property type="protein sequence ID" value="MCV2874134.1"/>
    <property type="molecule type" value="Genomic_DNA"/>
</dbReference>
<keyword evidence="1" id="KW-0472">Membrane</keyword>
<dbReference type="RefSeq" id="WP_263741383.1">
    <property type="nucleotide sequence ID" value="NZ_JAOWKZ010000004.1"/>
</dbReference>
<comment type="caution">
    <text evidence="2">The sequence shown here is derived from an EMBL/GenBank/DDBJ whole genome shotgun (WGS) entry which is preliminary data.</text>
</comment>
<keyword evidence="1" id="KW-1133">Transmembrane helix</keyword>
<reference evidence="2 3" key="1">
    <citation type="submission" date="2022-10" db="EMBL/GenBank/DDBJ databases">
        <title>Defluviimonas sp. nov., isolated from ocean surface sediments.</title>
        <authorList>
            <person name="He W."/>
            <person name="Wang L."/>
            <person name="Zhang D.-F."/>
        </authorList>
    </citation>
    <scope>NUCLEOTIDE SEQUENCE [LARGE SCALE GENOMIC DNA]</scope>
    <source>
        <strain evidence="2 3">WL0050</strain>
    </source>
</reference>
<dbReference type="Proteomes" id="UP001652564">
    <property type="component" value="Unassembled WGS sequence"/>
</dbReference>
<protein>
    <submittedName>
        <fullName evidence="2">Uncharacterized protein</fullName>
    </submittedName>
</protein>
<keyword evidence="1" id="KW-0812">Transmembrane</keyword>
<proteinExistence type="predicted"/>
<organism evidence="2 3">
    <name type="scientific">Albidovulum litorale</name>
    <dbReference type="NCBI Taxonomy" id="2984134"/>
    <lineage>
        <taxon>Bacteria</taxon>
        <taxon>Pseudomonadati</taxon>
        <taxon>Pseudomonadota</taxon>
        <taxon>Alphaproteobacteria</taxon>
        <taxon>Rhodobacterales</taxon>
        <taxon>Paracoccaceae</taxon>
        <taxon>Albidovulum</taxon>
    </lineage>
</organism>
<evidence type="ECO:0000313" key="3">
    <source>
        <dbReference type="Proteomes" id="UP001652564"/>
    </source>
</evidence>